<name>A0A915YGJ1_9BACT</name>
<protein>
    <recommendedName>
        <fullName evidence="4 6">dTDP-4-dehydrorhamnose reductase</fullName>
        <ecNumber evidence="3 6">1.1.1.133</ecNumber>
    </recommendedName>
</protein>
<dbReference type="InterPro" id="IPR005913">
    <property type="entry name" value="dTDP_dehydrorham_reduct"/>
</dbReference>
<dbReference type="Gene3D" id="3.40.50.720">
    <property type="entry name" value="NAD(P)-binding Rossmann-like Domain"/>
    <property type="match status" value="1"/>
</dbReference>
<comment type="function">
    <text evidence="6">Catalyzes the reduction of dTDP-6-deoxy-L-lyxo-4-hexulose to yield dTDP-L-rhamnose.</text>
</comment>
<feature type="domain" description="RmlD-like substrate binding" evidence="7">
    <location>
        <begin position="1"/>
        <end position="281"/>
    </location>
</feature>
<dbReference type="Proteomes" id="UP001060919">
    <property type="component" value="Chromosome"/>
</dbReference>
<dbReference type="GO" id="GO:0008831">
    <property type="term" value="F:dTDP-4-dehydrorhamnose reductase activity"/>
    <property type="evidence" value="ECO:0007669"/>
    <property type="project" value="UniProtKB-EC"/>
</dbReference>
<organism evidence="8 9">
    <name type="scientific">Aureispira anguillae</name>
    <dbReference type="NCBI Taxonomy" id="2864201"/>
    <lineage>
        <taxon>Bacteria</taxon>
        <taxon>Pseudomonadati</taxon>
        <taxon>Bacteroidota</taxon>
        <taxon>Saprospiria</taxon>
        <taxon>Saprospirales</taxon>
        <taxon>Saprospiraceae</taxon>
        <taxon>Aureispira</taxon>
    </lineage>
</organism>
<accession>A0A915YGJ1</accession>
<evidence type="ECO:0000256" key="4">
    <source>
        <dbReference type="ARBA" id="ARBA00017099"/>
    </source>
</evidence>
<dbReference type="RefSeq" id="WP_264787921.1">
    <property type="nucleotide sequence ID" value="NZ_AP026867.1"/>
</dbReference>
<dbReference type="NCBIfam" id="TIGR01214">
    <property type="entry name" value="rmlD"/>
    <property type="match status" value="1"/>
</dbReference>
<keyword evidence="6" id="KW-0560">Oxidoreductase</keyword>
<dbReference type="InterPro" id="IPR036291">
    <property type="entry name" value="NAD(P)-bd_dom_sf"/>
</dbReference>
<comment type="similarity">
    <text evidence="2 6">Belongs to the dTDP-4-dehydrorhamnose reductase family.</text>
</comment>
<dbReference type="Pfam" id="PF04321">
    <property type="entry name" value="RmlD_sub_bind"/>
    <property type="match status" value="1"/>
</dbReference>
<comment type="pathway">
    <text evidence="1 6">Carbohydrate biosynthesis; dTDP-L-rhamnose biosynthesis.</text>
</comment>
<dbReference type="CDD" id="cd05254">
    <property type="entry name" value="dTDP_HR_like_SDR_e"/>
    <property type="match status" value="1"/>
</dbReference>
<dbReference type="GO" id="GO:0005829">
    <property type="term" value="C:cytosol"/>
    <property type="evidence" value="ECO:0007669"/>
    <property type="project" value="TreeGrafter"/>
</dbReference>
<dbReference type="EMBL" id="AP026867">
    <property type="protein sequence ID" value="BDS12558.1"/>
    <property type="molecule type" value="Genomic_DNA"/>
</dbReference>
<dbReference type="EC" id="1.1.1.133" evidence="3 6"/>
<dbReference type="GO" id="GO:0019305">
    <property type="term" value="P:dTDP-rhamnose biosynthetic process"/>
    <property type="evidence" value="ECO:0007669"/>
    <property type="project" value="TreeGrafter"/>
</dbReference>
<evidence type="ECO:0000256" key="2">
    <source>
        <dbReference type="ARBA" id="ARBA00010944"/>
    </source>
</evidence>
<reference evidence="8" key="1">
    <citation type="submission" date="2022-09" db="EMBL/GenBank/DDBJ databases">
        <title>Aureispira anguillicida sp. nov., isolated from Leptocephalus of Japanese eel Anguilla japonica.</title>
        <authorList>
            <person name="Yuasa K."/>
            <person name="Mekata T."/>
            <person name="Ikunari K."/>
        </authorList>
    </citation>
    <scope>NUCLEOTIDE SEQUENCE</scope>
    <source>
        <strain evidence="8">EL160426</strain>
    </source>
</reference>
<dbReference type="PANTHER" id="PTHR10491">
    <property type="entry name" value="DTDP-4-DEHYDRORHAMNOSE REDUCTASE"/>
    <property type="match status" value="1"/>
</dbReference>
<dbReference type="InterPro" id="IPR029903">
    <property type="entry name" value="RmlD-like-bd"/>
</dbReference>
<evidence type="ECO:0000256" key="1">
    <source>
        <dbReference type="ARBA" id="ARBA00004781"/>
    </source>
</evidence>
<evidence type="ECO:0000256" key="5">
    <source>
        <dbReference type="ARBA" id="ARBA00048200"/>
    </source>
</evidence>
<dbReference type="KEGG" id="aup:AsAng_0032810"/>
<dbReference type="Gene3D" id="3.90.25.10">
    <property type="entry name" value="UDP-galactose 4-epimerase, domain 1"/>
    <property type="match status" value="1"/>
</dbReference>
<evidence type="ECO:0000256" key="3">
    <source>
        <dbReference type="ARBA" id="ARBA00012929"/>
    </source>
</evidence>
<sequence>MKILVTGANGQVGSELQALATQYPIFSFVFVDKDQLDICDAALVAAFFEQTAFDYCINCAAYTAVDKAESDEAMAELINVAGSKNLALACQKHQVRFVQISTDYVYHNSQNTPFKEEDLTSPQSVYGKTKLAGEIVALDNNPETLVIRTSWVYSSFGNNFVKTMLRLGRDRDQLTVIFDQIGSPTYARDLAKAILDIIQQQPSNFRGIYHYSNEGVCSWYDFATAIFELEAVDCSVSPIETKDYPTPAQRPPFSLLNKHKIKDTFGLQIPYWRDSLKDCLALL</sequence>
<keyword evidence="9" id="KW-1185">Reference proteome</keyword>
<evidence type="ECO:0000313" key="8">
    <source>
        <dbReference type="EMBL" id="BDS12558.1"/>
    </source>
</evidence>
<proteinExistence type="inferred from homology"/>
<keyword evidence="6" id="KW-0521">NADP</keyword>
<dbReference type="AlphaFoldDB" id="A0A915YGJ1"/>
<evidence type="ECO:0000313" key="9">
    <source>
        <dbReference type="Proteomes" id="UP001060919"/>
    </source>
</evidence>
<gene>
    <name evidence="8" type="ORF">AsAng_0032810</name>
</gene>
<evidence type="ECO:0000256" key="6">
    <source>
        <dbReference type="RuleBase" id="RU364082"/>
    </source>
</evidence>
<dbReference type="PANTHER" id="PTHR10491:SF4">
    <property type="entry name" value="METHIONINE ADENOSYLTRANSFERASE 2 SUBUNIT BETA"/>
    <property type="match status" value="1"/>
</dbReference>
<comment type="catalytic activity">
    <reaction evidence="5">
        <text>dTDP-beta-L-rhamnose + NADP(+) = dTDP-4-dehydro-beta-L-rhamnose + NADPH + H(+)</text>
        <dbReference type="Rhea" id="RHEA:21796"/>
        <dbReference type="ChEBI" id="CHEBI:15378"/>
        <dbReference type="ChEBI" id="CHEBI:57510"/>
        <dbReference type="ChEBI" id="CHEBI:57783"/>
        <dbReference type="ChEBI" id="CHEBI:58349"/>
        <dbReference type="ChEBI" id="CHEBI:62830"/>
        <dbReference type="EC" id="1.1.1.133"/>
    </reaction>
</comment>
<dbReference type="SUPFAM" id="SSF51735">
    <property type="entry name" value="NAD(P)-binding Rossmann-fold domains"/>
    <property type="match status" value="1"/>
</dbReference>
<evidence type="ECO:0000259" key="7">
    <source>
        <dbReference type="Pfam" id="PF04321"/>
    </source>
</evidence>